<dbReference type="EMBL" id="JARKIF010000017">
    <property type="protein sequence ID" value="KAJ7620163.1"/>
    <property type="molecule type" value="Genomic_DNA"/>
</dbReference>
<sequence length="226" mass="25432">MTHYHGKDRLPRQLDILSAAPNLGECRLAFYGVADHPAPESRSRVLDYLSAPSLHFLRVEEGLGSVLPFIQRSSCCLRVLAFVDCRTDPKMENIVIDVLRALPLLEHFLVDGAFEWAPLYTAMTISELSRTLCPSLKFFGCGTQSGSALQHSELDALLSMVRSRRGMGSAQRLRSLRVLWQPPSDRDPNVHIWEEFAKEAGGIDVVLVPYNQTFNFLEEGEPHHLF</sequence>
<gene>
    <name evidence="1" type="ORF">FB45DRAFT_1032854</name>
</gene>
<dbReference type="Proteomes" id="UP001221142">
    <property type="component" value="Unassembled WGS sequence"/>
</dbReference>
<reference evidence="1" key="1">
    <citation type="submission" date="2023-03" db="EMBL/GenBank/DDBJ databases">
        <title>Massive genome expansion in bonnet fungi (Mycena s.s.) driven by repeated elements and novel gene families across ecological guilds.</title>
        <authorList>
            <consortium name="Lawrence Berkeley National Laboratory"/>
            <person name="Harder C.B."/>
            <person name="Miyauchi S."/>
            <person name="Viragh M."/>
            <person name="Kuo A."/>
            <person name="Thoen E."/>
            <person name="Andreopoulos B."/>
            <person name="Lu D."/>
            <person name="Skrede I."/>
            <person name="Drula E."/>
            <person name="Henrissat B."/>
            <person name="Morin E."/>
            <person name="Kohler A."/>
            <person name="Barry K."/>
            <person name="LaButti K."/>
            <person name="Morin E."/>
            <person name="Salamov A."/>
            <person name="Lipzen A."/>
            <person name="Mereny Z."/>
            <person name="Hegedus B."/>
            <person name="Baldrian P."/>
            <person name="Stursova M."/>
            <person name="Weitz H."/>
            <person name="Taylor A."/>
            <person name="Grigoriev I.V."/>
            <person name="Nagy L.G."/>
            <person name="Martin F."/>
            <person name="Kauserud H."/>
        </authorList>
    </citation>
    <scope>NUCLEOTIDE SEQUENCE</scope>
    <source>
        <strain evidence="1">9284</strain>
    </source>
</reference>
<accession>A0AAD7FHE4</accession>
<comment type="caution">
    <text evidence="1">The sequence shown here is derived from an EMBL/GenBank/DDBJ whole genome shotgun (WGS) entry which is preliminary data.</text>
</comment>
<name>A0AAD7FHE4_9AGAR</name>
<organism evidence="1 2">
    <name type="scientific">Roridomyces roridus</name>
    <dbReference type="NCBI Taxonomy" id="1738132"/>
    <lineage>
        <taxon>Eukaryota</taxon>
        <taxon>Fungi</taxon>
        <taxon>Dikarya</taxon>
        <taxon>Basidiomycota</taxon>
        <taxon>Agaricomycotina</taxon>
        <taxon>Agaricomycetes</taxon>
        <taxon>Agaricomycetidae</taxon>
        <taxon>Agaricales</taxon>
        <taxon>Marasmiineae</taxon>
        <taxon>Mycenaceae</taxon>
        <taxon>Roridomyces</taxon>
    </lineage>
</organism>
<keyword evidence="2" id="KW-1185">Reference proteome</keyword>
<dbReference type="AlphaFoldDB" id="A0AAD7FHE4"/>
<evidence type="ECO:0000313" key="2">
    <source>
        <dbReference type="Proteomes" id="UP001221142"/>
    </source>
</evidence>
<evidence type="ECO:0000313" key="1">
    <source>
        <dbReference type="EMBL" id="KAJ7620163.1"/>
    </source>
</evidence>
<proteinExistence type="predicted"/>
<protein>
    <submittedName>
        <fullName evidence="1">Uncharacterized protein</fullName>
    </submittedName>
</protein>